<accession>A0A6D2JQ41</accession>
<keyword evidence="4 8" id="KW-0732">Signal</keyword>
<feature type="signal peptide" evidence="8">
    <location>
        <begin position="1"/>
        <end position="18"/>
    </location>
</feature>
<gene>
    <name evidence="10" type="ORF">MERR_LOCUS31007</name>
</gene>
<dbReference type="Gene3D" id="3.30.30.10">
    <property type="entry name" value="Knottin, scorpion toxin-like"/>
    <property type="match status" value="1"/>
</dbReference>
<evidence type="ECO:0000256" key="4">
    <source>
        <dbReference type="ARBA" id="ARBA00022729"/>
    </source>
</evidence>
<dbReference type="OrthoDB" id="683455at2759"/>
<evidence type="ECO:0000256" key="2">
    <source>
        <dbReference type="ARBA" id="ARBA00022529"/>
    </source>
</evidence>
<dbReference type="InterPro" id="IPR008176">
    <property type="entry name" value="Defensin_plant"/>
</dbReference>
<name>A0A6D2JQ41_9BRAS</name>
<keyword evidence="3" id="KW-0295">Fungicide</keyword>
<dbReference type="PRINTS" id="PR00288">
    <property type="entry name" value="PUROTHIONIN"/>
</dbReference>
<organism evidence="10 11">
    <name type="scientific">Microthlaspi erraticum</name>
    <dbReference type="NCBI Taxonomy" id="1685480"/>
    <lineage>
        <taxon>Eukaryota</taxon>
        <taxon>Viridiplantae</taxon>
        <taxon>Streptophyta</taxon>
        <taxon>Embryophyta</taxon>
        <taxon>Tracheophyta</taxon>
        <taxon>Spermatophyta</taxon>
        <taxon>Magnoliopsida</taxon>
        <taxon>eudicotyledons</taxon>
        <taxon>Gunneridae</taxon>
        <taxon>Pentapetalae</taxon>
        <taxon>rosids</taxon>
        <taxon>malvids</taxon>
        <taxon>Brassicales</taxon>
        <taxon>Brassicaceae</taxon>
        <taxon>Coluteocarpeae</taxon>
        <taxon>Microthlaspi</taxon>
    </lineage>
</organism>
<evidence type="ECO:0000256" key="6">
    <source>
        <dbReference type="ARBA" id="ARBA00023157"/>
    </source>
</evidence>
<evidence type="ECO:0000259" key="9">
    <source>
        <dbReference type="Pfam" id="PF00304"/>
    </source>
</evidence>
<evidence type="ECO:0000256" key="8">
    <source>
        <dbReference type="SAM" id="SignalP"/>
    </source>
</evidence>
<proteinExistence type="inferred from homology"/>
<feature type="region of interest" description="Disordered" evidence="7">
    <location>
        <begin position="54"/>
        <end position="96"/>
    </location>
</feature>
<evidence type="ECO:0000256" key="7">
    <source>
        <dbReference type="SAM" id="MobiDB-lite"/>
    </source>
</evidence>
<keyword evidence="6" id="KW-1015">Disulfide bond</keyword>
<dbReference type="InterPro" id="IPR003614">
    <property type="entry name" value="Knottins"/>
</dbReference>
<evidence type="ECO:0000256" key="5">
    <source>
        <dbReference type="ARBA" id="ARBA00022821"/>
    </source>
</evidence>
<dbReference type="GO" id="GO:0050832">
    <property type="term" value="P:defense response to fungus"/>
    <property type="evidence" value="ECO:0007669"/>
    <property type="project" value="UniProtKB-KW"/>
</dbReference>
<comment type="similarity">
    <text evidence="1">Belongs to the DEFL family.</text>
</comment>
<evidence type="ECO:0000256" key="3">
    <source>
        <dbReference type="ARBA" id="ARBA00022577"/>
    </source>
</evidence>
<comment type="caution">
    <text evidence="10">The sequence shown here is derived from an EMBL/GenBank/DDBJ whole genome shotgun (WGS) entry which is preliminary data.</text>
</comment>
<feature type="chain" id="PRO_5025404864" description="Knottins-like domain-containing protein" evidence="8">
    <location>
        <begin position="19"/>
        <end position="96"/>
    </location>
</feature>
<reference evidence="10" key="1">
    <citation type="submission" date="2020-01" db="EMBL/GenBank/DDBJ databases">
        <authorList>
            <person name="Mishra B."/>
        </authorList>
    </citation>
    <scope>NUCLEOTIDE SEQUENCE [LARGE SCALE GENOMIC DNA]</scope>
</reference>
<keyword evidence="2" id="KW-0929">Antimicrobial</keyword>
<dbReference type="PANTHER" id="PTHR33147">
    <property type="entry name" value="DEFENSIN-LIKE PROTEIN 1"/>
    <property type="match status" value="1"/>
</dbReference>
<dbReference type="Pfam" id="PF00304">
    <property type="entry name" value="Gamma-thionin"/>
    <property type="match status" value="1"/>
</dbReference>
<dbReference type="SUPFAM" id="SSF57095">
    <property type="entry name" value="Scorpion toxin-like"/>
    <property type="match status" value="1"/>
</dbReference>
<dbReference type="EMBL" id="CACVBM020001285">
    <property type="protein sequence ID" value="CAA7043772.1"/>
    <property type="molecule type" value="Genomic_DNA"/>
</dbReference>
<evidence type="ECO:0000313" key="11">
    <source>
        <dbReference type="Proteomes" id="UP000467841"/>
    </source>
</evidence>
<sequence length="96" mass="10338">MRLISAVLLLFMIFVVTGMGPVAVEARTCESASHKFKGTCLSESNCGNVCHGEGFSGGRDLKTVGSRRGDNGSDGRGRIDGEENHRSAGLRLQRRR</sequence>
<dbReference type="AlphaFoldDB" id="A0A6D2JQ41"/>
<dbReference type="PROSITE" id="PS00940">
    <property type="entry name" value="GAMMA_THIONIN"/>
    <property type="match status" value="1"/>
</dbReference>
<dbReference type="GO" id="GO:0009505">
    <property type="term" value="C:plant-type cell wall"/>
    <property type="evidence" value="ECO:0007669"/>
    <property type="project" value="TreeGrafter"/>
</dbReference>
<dbReference type="Proteomes" id="UP000467841">
    <property type="component" value="Unassembled WGS sequence"/>
</dbReference>
<dbReference type="GO" id="GO:0031640">
    <property type="term" value="P:killing of cells of another organism"/>
    <property type="evidence" value="ECO:0007669"/>
    <property type="project" value="UniProtKB-KW"/>
</dbReference>
<protein>
    <recommendedName>
        <fullName evidence="9">Knottins-like domain-containing protein</fullName>
    </recommendedName>
</protein>
<feature type="domain" description="Knottins-like" evidence="9">
    <location>
        <begin position="27"/>
        <end position="59"/>
    </location>
</feature>
<keyword evidence="5" id="KW-0611">Plant defense</keyword>
<feature type="compositionally biased region" description="Basic and acidic residues" evidence="7">
    <location>
        <begin position="59"/>
        <end position="86"/>
    </location>
</feature>
<evidence type="ECO:0000313" key="10">
    <source>
        <dbReference type="EMBL" id="CAA7043772.1"/>
    </source>
</evidence>
<keyword evidence="11" id="KW-1185">Reference proteome</keyword>
<dbReference type="GO" id="GO:0005739">
    <property type="term" value="C:mitochondrion"/>
    <property type="evidence" value="ECO:0007669"/>
    <property type="project" value="TreeGrafter"/>
</dbReference>
<dbReference type="InterPro" id="IPR036574">
    <property type="entry name" value="Scorpion_toxin-like_sf"/>
</dbReference>
<dbReference type="PANTHER" id="PTHR33147:SF129">
    <property type="entry name" value="DEFENSIN-LIKE PROTEIN 2-RELATED"/>
    <property type="match status" value="1"/>
</dbReference>
<evidence type="ECO:0000256" key="1">
    <source>
        <dbReference type="ARBA" id="ARBA00006722"/>
    </source>
</evidence>